<evidence type="ECO:0000256" key="1">
    <source>
        <dbReference type="ARBA" id="ARBA00000707"/>
    </source>
</evidence>
<dbReference type="GO" id="GO:0004843">
    <property type="term" value="F:cysteine-type deubiquitinase activity"/>
    <property type="evidence" value="ECO:0007669"/>
    <property type="project" value="UniProtKB-EC"/>
</dbReference>
<protein>
    <recommendedName>
        <fullName evidence="3">ubiquitinyl hydrolase 1</fullName>
        <ecNumber evidence="3">3.4.19.12</ecNumber>
    </recommendedName>
</protein>
<dbReference type="PANTHER" id="PTHR12419:SF90">
    <property type="entry name" value="OS02G0819500 PROTEIN"/>
    <property type="match status" value="1"/>
</dbReference>
<name>A0AAN9F3K5_CROPI</name>
<dbReference type="SUPFAM" id="SSF54001">
    <property type="entry name" value="Cysteine proteinases"/>
    <property type="match status" value="1"/>
</dbReference>
<dbReference type="InterPro" id="IPR038765">
    <property type="entry name" value="Papain-like_cys_pep_sf"/>
</dbReference>
<dbReference type="PROSITE" id="PS50802">
    <property type="entry name" value="OTU"/>
    <property type="match status" value="1"/>
</dbReference>
<dbReference type="EC" id="3.4.19.12" evidence="3"/>
<evidence type="ECO:0000256" key="6">
    <source>
        <dbReference type="SAM" id="MobiDB-lite"/>
    </source>
</evidence>
<comment type="catalytic activity">
    <reaction evidence="1">
        <text>Thiol-dependent hydrolysis of ester, thioester, amide, peptide and isopeptide bonds formed by the C-terminal Gly of ubiquitin (a 76-residue protein attached to proteins as an intracellular targeting signal).</text>
        <dbReference type="EC" id="3.4.19.12"/>
    </reaction>
</comment>
<dbReference type="CDD" id="cd22751">
    <property type="entry name" value="OTU_plant_OTU9-like"/>
    <property type="match status" value="1"/>
</dbReference>
<evidence type="ECO:0000259" key="7">
    <source>
        <dbReference type="PROSITE" id="PS50802"/>
    </source>
</evidence>
<dbReference type="GO" id="GO:0016579">
    <property type="term" value="P:protein deubiquitination"/>
    <property type="evidence" value="ECO:0007669"/>
    <property type="project" value="TreeGrafter"/>
</dbReference>
<proteinExistence type="inferred from homology"/>
<evidence type="ECO:0000256" key="5">
    <source>
        <dbReference type="ARBA" id="ARBA00022801"/>
    </source>
</evidence>
<dbReference type="EMBL" id="JAYWIO010000004">
    <property type="protein sequence ID" value="KAK7268266.1"/>
    <property type="molecule type" value="Genomic_DNA"/>
</dbReference>
<dbReference type="Proteomes" id="UP001372338">
    <property type="component" value="Unassembled WGS sequence"/>
</dbReference>
<dbReference type="FunFam" id="3.90.70.80:FF:000001">
    <property type="entry name" value="OTU domain-containing protein"/>
    <property type="match status" value="1"/>
</dbReference>
<comment type="caution">
    <text evidence="8">The sequence shown here is derived from an EMBL/GenBank/DDBJ whole genome shotgun (WGS) entry which is preliminary data.</text>
</comment>
<dbReference type="Gene3D" id="3.90.70.80">
    <property type="match status" value="1"/>
</dbReference>
<dbReference type="InterPro" id="IPR050704">
    <property type="entry name" value="Peptidase_C85-like"/>
</dbReference>
<comment type="similarity">
    <text evidence="2">Belongs to the peptidase C85 family.</text>
</comment>
<dbReference type="AlphaFoldDB" id="A0AAN9F3K5"/>
<keyword evidence="4" id="KW-0833">Ubl conjugation pathway</keyword>
<reference evidence="8 9" key="1">
    <citation type="submission" date="2024-01" db="EMBL/GenBank/DDBJ databases">
        <title>The genomes of 5 underutilized Papilionoideae crops provide insights into root nodulation and disease resistanc.</title>
        <authorList>
            <person name="Yuan L."/>
        </authorList>
    </citation>
    <scope>NUCLEOTIDE SEQUENCE [LARGE SCALE GENOMIC DNA]</scope>
    <source>
        <strain evidence="8">ZHUSHIDOU_FW_LH</strain>
        <tissue evidence="8">Leaf</tissue>
    </source>
</reference>
<evidence type="ECO:0000256" key="2">
    <source>
        <dbReference type="ARBA" id="ARBA00010407"/>
    </source>
</evidence>
<dbReference type="PANTHER" id="PTHR12419">
    <property type="entry name" value="OTU DOMAIN CONTAINING PROTEIN"/>
    <property type="match status" value="1"/>
</dbReference>
<evidence type="ECO:0000256" key="4">
    <source>
        <dbReference type="ARBA" id="ARBA00022786"/>
    </source>
</evidence>
<evidence type="ECO:0000313" key="8">
    <source>
        <dbReference type="EMBL" id="KAK7268266.1"/>
    </source>
</evidence>
<gene>
    <name evidence="8" type="ORF">RIF29_20962</name>
</gene>
<dbReference type="InterPro" id="IPR003323">
    <property type="entry name" value="OTU_dom"/>
</dbReference>
<evidence type="ECO:0000256" key="3">
    <source>
        <dbReference type="ARBA" id="ARBA00012759"/>
    </source>
</evidence>
<dbReference type="Pfam" id="PF02338">
    <property type="entry name" value="OTU"/>
    <property type="match status" value="1"/>
</dbReference>
<sequence>MGHMATHDLDPDVVRWGLHLLDCTLSNRGSPSIITRYDQDLSQVEYVREGFCQPMYVESDEAVARAYQEELSQLESMVASGISNFPNENLRESVLAQDWISSNGNYNYGNESCQSTSNEPNNMKEMENYGRSERDNDMHEIGVYGSSSASGEVPVTSDDFWHSLEISDESAIDGEVGKRLNQMIPTPHVPKTNEKIPSDDEQISDHQRLLDRLDLYDVIERKVEGDGNCQFRSLSEQLYRSPEHHKFVREQIIRQLKFFPELYAGYVPMAYSDYLKKMSRNGEWGDHVTLQAAADWYGVKIFVITSFKDTCYIEILPQMQKSGRVIFLSFWAEVHYNPIYPEGELPSSPYAKKKKKWWNIGG</sequence>
<evidence type="ECO:0000313" key="9">
    <source>
        <dbReference type="Proteomes" id="UP001372338"/>
    </source>
</evidence>
<keyword evidence="5" id="KW-0378">Hydrolase</keyword>
<feature type="compositionally biased region" description="Basic and acidic residues" evidence="6">
    <location>
        <begin position="191"/>
        <end position="203"/>
    </location>
</feature>
<feature type="domain" description="OTU" evidence="7">
    <location>
        <begin position="218"/>
        <end position="342"/>
    </location>
</feature>
<feature type="region of interest" description="Disordered" evidence="6">
    <location>
        <begin position="184"/>
        <end position="203"/>
    </location>
</feature>
<keyword evidence="9" id="KW-1185">Reference proteome</keyword>
<accession>A0AAN9F3K5</accession>
<organism evidence="8 9">
    <name type="scientific">Crotalaria pallida</name>
    <name type="common">Smooth rattlebox</name>
    <name type="synonym">Crotalaria striata</name>
    <dbReference type="NCBI Taxonomy" id="3830"/>
    <lineage>
        <taxon>Eukaryota</taxon>
        <taxon>Viridiplantae</taxon>
        <taxon>Streptophyta</taxon>
        <taxon>Embryophyta</taxon>
        <taxon>Tracheophyta</taxon>
        <taxon>Spermatophyta</taxon>
        <taxon>Magnoliopsida</taxon>
        <taxon>eudicotyledons</taxon>
        <taxon>Gunneridae</taxon>
        <taxon>Pentapetalae</taxon>
        <taxon>rosids</taxon>
        <taxon>fabids</taxon>
        <taxon>Fabales</taxon>
        <taxon>Fabaceae</taxon>
        <taxon>Papilionoideae</taxon>
        <taxon>50 kb inversion clade</taxon>
        <taxon>genistoids sensu lato</taxon>
        <taxon>core genistoids</taxon>
        <taxon>Crotalarieae</taxon>
        <taxon>Crotalaria</taxon>
    </lineage>
</organism>